<keyword evidence="7" id="KW-1185">Reference proteome</keyword>
<dbReference type="InterPro" id="IPR052479">
    <property type="entry name" value="GPI-anchor_Adhesion_Reg"/>
</dbReference>
<dbReference type="STRING" id="2070753.A0A3A2Z7J3"/>
<evidence type="ECO:0000256" key="4">
    <source>
        <dbReference type="SAM" id="SignalP"/>
    </source>
</evidence>
<feature type="compositionally biased region" description="Low complexity" evidence="2">
    <location>
        <begin position="213"/>
        <end position="230"/>
    </location>
</feature>
<feature type="compositionally biased region" description="Low complexity" evidence="2">
    <location>
        <begin position="150"/>
        <end position="159"/>
    </location>
</feature>
<keyword evidence="1 4" id="KW-0732">Signal</keyword>
<organism evidence="6 7">
    <name type="scientific">Aspergillus sclerotialis</name>
    <dbReference type="NCBI Taxonomy" id="2070753"/>
    <lineage>
        <taxon>Eukaryota</taxon>
        <taxon>Fungi</taxon>
        <taxon>Dikarya</taxon>
        <taxon>Ascomycota</taxon>
        <taxon>Pezizomycotina</taxon>
        <taxon>Eurotiomycetes</taxon>
        <taxon>Eurotiomycetidae</taxon>
        <taxon>Eurotiales</taxon>
        <taxon>Aspergillaceae</taxon>
        <taxon>Aspergillus</taxon>
        <taxon>Aspergillus subgen. Polypaecilum</taxon>
    </lineage>
</organism>
<dbReference type="PANTHER" id="PTHR35185:SF1">
    <property type="entry name" value="UPF0619 GPI-ANCHORED MEMBRANE PROTEIN C1322.10"/>
    <property type="match status" value="1"/>
</dbReference>
<feature type="compositionally biased region" description="Polar residues" evidence="2">
    <location>
        <begin position="135"/>
        <end position="144"/>
    </location>
</feature>
<feature type="chain" id="PRO_5017340835" evidence="4">
    <location>
        <begin position="19"/>
        <end position="339"/>
    </location>
</feature>
<comment type="caution">
    <text evidence="6">The sequence shown here is derived from an EMBL/GenBank/DDBJ whole genome shotgun (WGS) entry which is preliminary data.</text>
</comment>
<dbReference type="OrthoDB" id="5316007at2759"/>
<evidence type="ECO:0000256" key="3">
    <source>
        <dbReference type="SAM" id="Phobius"/>
    </source>
</evidence>
<dbReference type="Pfam" id="PF10342">
    <property type="entry name" value="Kre9_KNH"/>
    <property type="match status" value="1"/>
</dbReference>
<evidence type="ECO:0000256" key="1">
    <source>
        <dbReference type="ARBA" id="ARBA00022729"/>
    </source>
</evidence>
<protein>
    <submittedName>
        <fullName evidence="6">Extracellular conserved serine-rich protein</fullName>
    </submittedName>
</protein>
<proteinExistence type="predicted"/>
<keyword evidence="3" id="KW-0472">Membrane</keyword>
<dbReference type="EMBL" id="MVGC01000454">
    <property type="protein sequence ID" value="RJE19068.1"/>
    <property type="molecule type" value="Genomic_DNA"/>
</dbReference>
<evidence type="ECO:0000313" key="6">
    <source>
        <dbReference type="EMBL" id="RJE19068.1"/>
    </source>
</evidence>
<name>A0A3A2Z7J3_9EURO</name>
<sequence>MRFTVINFIAAFAATAVGLDVTSPAKGQAIDFSKSNEVTWNSVSTDPSHFSIVVVDNTHYPPVSKTVADNVDTSKGSYTITPMPGLRSGTGYQINLVSKVPQNEGILAQSQQFNVVGSVNSEPRSELDSNDLPATDTNTNSPTGTGKIDSSFPESELSLLPPPSLIPSQTCIEIYGCIPFGSQTESDSAPWSSMVSQSTPPPLSASQPRPWESGSQTWSPSGSSQTAFPSETFSPSISFTWSTPSFTTTPSTTFSLSRTTPSISSGTSSTSESLGTTRSTSTTDTTTETTNTASRTSESTESTAKASATSTEGVAAALVAPASMGSVGALLMSLLVVIF</sequence>
<feature type="compositionally biased region" description="Polar residues" evidence="2">
    <location>
        <begin position="186"/>
        <end position="198"/>
    </location>
</feature>
<feature type="domain" description="Yeast cell wall synthesis Kre9/Knh1-like N-terminal" evidence="5">
    <location>
        <begin position="23"/>
        <end position="115"/>
    </location>
</feature>
<feature type="region of interest" description="Disordered" evidence="2">
    <location>
        <begin position="186"/>
        <end position="230"/>
    </location>
</feature>
<dbReference type="Proteomes" id="UP000266188">
    <property type="component" value="Unassembled WGS sequence"/>
</dbReference>
<dbReference type="AlphaFoldDB" id="A0A3A2Z7J3"/>
<dbReference type="PANTHER" id="PTHR35185">
    <property type="entry name" value="SERINE/THREONINE-RICH PROTEIN ADG2-RELATED"/>
    <property type="match status" value="1"/>
</dbReference>
<keyword evidence="3" id="KW-0812">Transmembrane</keyword>
<feature type="region of interest" description="Disordered" evidence="2">
    <location>
        <begin position="249"/>
        <end position="309"/>
    </location>
</feature>
<evidence type="ECO:0000256" key="2">
    <source>
        <dbReference type="SAM" id="MobiDB-lite"/>
    </source>
</evidence>
<evidence type="ECO:0000313" key="7">
    <source>
        <dbReference type="Proteomes" id="UP000266188"/>
    </source>
</evidence>
<reference evidence="7" key="1">
    <citation type="submission" date="2017-02" db="EMBL/GenBank/DDBJ databases">
        <authorList>
            <person name="Tafer H."/>
            <person name="Lopandic K."/>
        </authorList>
    </citation>
    <scope>NUCLEOTIDE SEQUENCE [LARGE SCALE GENOMIC DNA]</scope>
    <source>
        <strain evidence="7">CBS 366.77</strain>
    </source>
</reference>
<dbReference type="InterPro" id="IPR018466">
    <property type="entry name" value="Kre9/Knh1-like_N"/>
</dbReference>
<feature type="signal peptide" evidence="4">
    <location>
        <begin position="1"/>
        <end position="18"/>
    </location>
</feature>
<keyword evidence="3" id="KW-1133">Transmembrane helix</keyword>
<feature type="region of interest" description="Disordered" evidence="2">
    <location>
        <begin position="118"/>
        <end position="163"/>
    </location>
</feature>
<evidence type="ECO:0000259" key="5">
    <source>
        <dbReference type="Pfam" id="PF10342"/>
    </source>
</evidence>
<feature type="transmembrane region" description="Helical" evidence="3">
    <location>
        <begin position="314"/>
        <end position="338"/>
    </location>
</feature>
<accession>A0A3A2Z7J3</accession>
<gene>
    <name evidence="6" type="ORF">PHISCL_08593</name>
</gene>